<dbReference type="AlphaFoldDB" id="A0A814KZT3"/>
<evidence type="ECO:0000313" key="4">
    <source>
        <dbReference type="EMBL" id="CAF3639175.1"/>
    </source>
</evidence>
<evidence type="ECO:0000256" key="1">
    <source>
        <dbReference type="SAM" id="MobiDB-lite"/>
    </source>
</evidence>
<dbReference type="Proteomes" id="UP000663860">
    <property type="component" value="Unassembled WGS sequence"/>
</dbReference>
<sequence length="247" mass="28122">MPRQRSKITQRKTKRKDILNIELDMKCSCSQSENNGFIQFARRYLQCQSSMPIRSIRSFIETILPYSKMIKVSIFDINNRLLKDSDRLYSLKHTCSSSNYIPLRFTLTNTITSLANCSCISPSMESNSSSLPTIIEQENINQILSTCAITQQISRISTNLSSSSLPLSDRSKTTKDFVNVLQPLPVDIGLDLNQEMIDRITTEFGEICPSLPTLKRHSDNQDYSSDHPLDLSMKKHSLSSQSKWIKT</sequence>
<dbReference type="Proteomes" id="UP000663881">
    <property type="component" value="Unassembled WGS sequence"/>
</dbReference>
<accession>A0A814KZT3</accession>
<dbReference type="Proteomes" id="UP000663868">
    <property type="component" value="Unassembled WGS sequence"/>
</dbReference>
<protein>
    <submittedName>
        <fullName evidence="2">Uncharacterized protein</fullName>
    </submittedName>
</protein>
<comment type="caution">
    <text evidence="2">The sequence shown here is derived from an EMBL/GenBank/DDBJ whole genome shotgun (WGS) entry which is preliminary data.</text>
</comment>
<evidence type="ECO:0000313" key="2">
    <source>
        <dbReference type="EMBL" id="CAF1057940.1"/>
    </source>
</evidence>
<proteinExistence type="predicted"/>
<gene>
    <name evidence="2" type="ORF">IZO911_LOCUS20709</name>
    <name evidence="5" type="ORF">KXQ929_LOCUS35411</name>
    <name evidence="4" type="ORF">OKA104_LOCUS8554</name>
    <name evidence="3" type="ORF">VCS650_LOCUS20788</name>
</gene>
<evidence type="ECO:0000313" key="3">
    <source>
        <dbReference type="EMBL" id="CAF1113613.1"/>
    </source>
</evidence>
<name>A0A814KZT3_9BILA</name>
<feature type="compositionally biased region" description="Polar residues" evidence="1">
    <location>
        <begin position="238"/>
        <end position="247"/>
    </location>
</feature>
<dbReference type="EMBL" id="CAJNOE010000217">
    <property type="protein sequence ID" value="CAF1057940.1"/>
    <property type="molecule type" value="Genomic_DNA"/>
</dbReference>
<evidence type="ECO:0000313" key="5">
    <source>
        <dbReference type="EMBL" id="CAF4116914.1"/>
    </source>
</evidence>
<dbReference type="OrthoDB" id="10052919at2759"/>
<dbReference type="EMBL" id="CAJOBB010005133">
    <property type="protein sequence ID" value="CAF4116914.1"/>
    <property type="molecule type" value="Genomic_DNA"/>
</dbReference>
<dbReference type="EMBL" id="CAJOAY010000347">
    <property type="protein sequence ID" value="CAF3639175.1"/>
    <property type="molecule type" value="Genomic_DNA"/>
</dbReference>
<dbReference type="EMBL" id="CAJNON010000218">
    <property type="protein sequence ID" value="CAF1113613.1"/>
    <property type="molecule type" value="Genomic_DNA"/>
</dbReference>
<reference evidence="2" key="1">
    <citation type="submission" date="2021-02" db="EMBL/GenBank/DDBJ databases">
        <authorList>
            <person name="Nowell W R."/>
        </authorList>
    </citation>
    <scope>NUCLEOTIDE SEQUENCE</scope>
</reference>
<evidence type="ECO:0000313" key="6">
    <source>
        <dbReference type="Proteomes" id="UP000663860"/>
    </source>
</evidence>
<feature type="region of interest" description="Disordered" evidence="1">
    <location>
        <begin position="215"/>
        <end position="247"/>
    </location>
</feature>
<organism evidence="2 6">
    <name type="scientific">Adineta steineri</name>
    <dbReference type="NCBI Taxonomy" id="433720"/>
    <lineage>
        <taxon>Eukaryota</taxon>
        <taxon>Metazoa</taxon>
        <taxon>Spiralia</taxon>
        <taxon>Gnathifera</taxon>
        <taxon>Rotifera</taxon>
        <taxon>Eurotatoria</taxon>
        <taxon>Bdelloidea</taxon>
        <taxon>Adinetida</taxon>
        <taxon>Adinetidae</taxon>
        <taxon>Adineta</taxon>
    </lineage>
</organism>
<feature type="compositionally biased region" description="Basic and acidic residues" evidence="1">
    <location>
        <begin position="216"/>
        <end position="233"/>
    </location>
</feature>
<dbReference type="Proteomes" id="UP000663891">
    <property type="component" value="Unassembled WGS sequence"/>
</dbReference>